<dbReference type="PANTHER" id="PTHR23023">
    <property type="entry name" value="DIMETHYLANILINE MONOOXYGENASE"/>
    <property type="match status" value="1"/>
</dbReference>
<dbReference type="AlphaFoldDB" id="A0A0C3EAI2"/>
<comment type="similarity">
    <text evidence="1">Belongs to the FMO family.</text>
</comment>
<protein>
    <recommendedName>
        <fullName evidence="8">FAD/NAD(P)-binding domain-containing protein</fullName>
    </recommendedName>
</protein>
<keyword evidence="2" id="KW-0285">Flavoprotein</keyword>
<organism evidence="6 7">
    <name type="scientific">Scleroderma citrinum Foug A</name>
    <dbReference type="NCBI Taxonomy" id="1036808"/>
    <lineage>
        <taxon>Eukaryota</taxon>
        <taxon>Fungi</taxon>
        <taxon>Dikarya</taxon>
        <taxon>Basidiomycota</taxon>
        <taxon>Agaricomycotina</taxon>
        <taxon>Agaricomycetes</taxon>
        <taxon>Agaricomycetidae</taxon>
        <taxon>Boletales</taxon>
        <taxon>Sclerodermatineae</taxon>
        <taxon>Sclerodermataceae</taxon>
        <taxon>Scleroderma</taxon>
    </lineage>
</organism>
<dbReference type="EMBL" id="KN822023">
    <property type="protein sequence ID" value="KIM65354.1"/>
    <property type="molecule type" value="Genomic_DNA"/>
</dbReference>
<dbReference type="SUPFAM" id="SSF51905">
    <property type="entry name" value="FAD/NAD(P)-binding domain"/>
    <property type="match status" value="1"/>
</dbReference>
<dbReference type="PRINTS" id="PR00370">
    <property type="entry name" value="FMOXYGENASE"/>
</dbReference>
<dbReference type="InParanoid" id="A0A0C3EAI2"/>
<dbReference type="GO" id="GO:0050660">
    <property type="term" value="F:flavin adenine dinucleotide binding"/>
    <property type="evidence" value="ECO:0007669"/>
    <property type="project" value="InterPro"/>
</dbReference>
<keyword evidence="3" id="KW-0274">FAD</keyword>
<dbReference type="InterPro" id="IPR000960">
    <property type="entry name" value="Flavin_mOase"/>
</dbReference>
<evidence type="ECO:0000313" key="7">
    <source>
        <dbReference type="Proteomes" id="UP000053989"/>
    </source>
</evidence>
<dbReference type="GO" id="GO:0050661">
    <property type="term" value="F:NADP binding"/>
    <property type="evidence" value="ECO:0007669"/>
    <property type="project" value="InterPro"/>
</dbReference>
<dbReference type="Proteomes" id="UP000053989">
    <property type="component" value="Unassembled WGS sequence"/>
</dbReference>
<dbReference type="GO" id="GO:0004499">
    <property type="term" value="F:N,N-dimethylaniline monooxygenase activity"/>
    <property type="evidence" value="ECO:0007669"/>
    <property type="project" value="InterPro"/>
</dbReference>
<dbReference type="STRING" id="1036808.A0A0C3EAI2"/>
<sequence>MHIPRPAKRICIIGAGPSGLVALKVISETDYFQSGIWSVTAFEARGDVGGVWLPALPTDNPPLTPAYDSLATNLPHPVMAFTSFPFPHSTPLFPSADTILTYLKSYARHFHLLPLIRFNSVVTSAKWIDTNWVIDISTGETLEFDHLIVANGHHRVPRIPKISGVENWLSTGRASHSAWYRRPGNFGRKVLVVGGGPSGRDISIEVLSHSTTVIHSVIGAVPAGDEHFKRVGKALRFYDDGRVLFEGDVVEENVDYCILATGFQIDFPFFGPDVICVGPVPSHPPLPPNLYNSTYHVFPLAKFLFPLQSSYPTSSLAFMALPSTIVPMPLAEAQAYGIVRFFADPSSLNLQHESDRVCARSKKLIEEGASTADELTKRWFVFRGAEQFDYRDELRAFAAESGDVPIFKVREWEKKMYSEKHVLREAWRELEHRNEAHEWVNGVGEHGVEDWVNMTERLLEFAKSKP</sequence>
<evidence type="ECO:0000256" key="3">
    <source>
        <dbReference type="ARBA" id="ARBA00022827"/>
    </source>
</evidence>
<evidence type="ECO:0008006" key="8">
    <source>
        <dbReference type="Google" id="ProtNLM"/>
    </source>
</evidence>
<reference evidence="7" key="2">
    <citation type="submission" date="2015-01" db="EMBL/GenBank/DDBJ databases">
        <title>Evolutionary Origins and Diversification of the Mycorrhizal Mutualists.</title>
        <authorList>
            <consortium name="DOE Joint Genome Institute"/>
            <consortium name="Mycorrhizal Genomics Consortium"/>
            <person name="Kohler A."/>
            <person name="Kuo A."/>
            <person name="Nagy L.G."/>
            <person name="Floudas D."/>
            <person name="Copeland A."/>
            <person name="Barry K.W."/>
            <person name="Cichocki N."/>
            <person name="Veneault-Fourrey C."/>
            <person name="LaButti K."/>
            <person name="Lindquist E.A."/>
            <person name="Lipzen A."/>
            <person name="Lundell T."/>
            <person name="Morin E."/>
            <person name="Murat C."/>
            <person name="Riley R."/>
            <person name="Ohm R."/>
            <person name="Sun H."/>
            <person name="Tunlid A."/>
            <person name="Henrissat B."/>
            <person name="Grigoriev I.V."/>
            <person name="Hibbett D.S."/>
            <person name="Martin F."/>
        </authorList>
    </citation>
    <scope>NUCLEOTIDE SEQUENCE [LARGE SCALE GENOMIC DNA]</scope>
    <source>
        <strain evidence="7">Foug A</strain>
    </source>
</reference>
<dbReference type="FunCoup" id="A0A0C3EAI2">
    <property type="interactions" value="25"/>
</dbReference>
<evidence type="ECO:0000256" key="2">
    <source>
        <dbReference type="ARBA" id="ARBA00022630"/>
    </source>
</evidence>
<accession>A0A0C3EAI2</accession>
<dbReference type="Pfam" id="PF00743">
    <property type="entry name" value="FMO-like"/>
    <property type="match status" value="1"/>
</dbReference>
<dbReference type="OrthoDB" id="66881at2759"/>
<evidence type="ECO:0000256" key="5">
    <source>
        <dbReference type="ARBA" id="ARBA00023002"/>
    </source>
</evidence>
<evidence type="ECO:0000256" key="4">
    <source>
        <dbReference type="ARBA" id="ARBA00022857"/>
    </source>
</evidence>
<dbReference type="Gene3D" id="3.50.50.60">
    <property type="entry name" value="FAD/NAD(P)-binding domain"/>
    <property type="match status" value="2"/>
</dbReference>
<name>A0A0C3EAI2_9AGAM</name>
<evidence type="ECO:0000256" key="1">
    <source>
        <dbReference type="ARBA" id="ARBA00009183"/>
    </source>
</evidence>
<dbReference type="InterPro" id="IPR036188">
    <property type="entry name" value="FAD/NAD-bd_sf"/>
</dbReference>
<keyword evidence="7" id="KW-1185">Reference proteome</keyword>
<dbReference type="InterPro" id="IPR050346">
    <property type="entry name" value="FMO-like"/>
</dbReference>
<keyword evidence="4" id="KW-0521">NADP</keyword>
<proteinExistence type="inferred from homology"/>
<dbReference type="InterPro" id="IPR020946">
    <property type="entry name" value="Flavin_mOase-like"/>
</dbReference>
<keyword evidence="5" id="KW-0560">Oxidoreductase</keyword>
<gene>
    <name evidence="6" type="ORF">SCLCIDRAFT_112977</name>
</gene>
<evidence type="ECO:0000313" key="6">
    <source>
        <dbReference type="EMBL" id="KIM65354.1"/>
    </source>
</evidence>
<reference evidence="6 7" key="1">
    <citation type="submission" date="2014-04" db="EMBL/GenBank/DDBJ databases">
        <authorList>
            <consortium name="DOE Joint Genome Institute"/>
            <person name="Kuo A."/>
            <person name="Kohler A."/>
            <person name="Nagy L.G."/>
            <person name="Floudas D."/>
            <person name="Copeland A."/>
            <person name="Barry K.W."/>
            <person name="Cichocki N."/>
            <person name="Veneault-Fourrey C."/>
            <person name="LaButti K."/>
            <person name="Lindquist E.A."/>
            <person name="Lipzen A."/>
            <person name="Lundell T."/>
            <person name="Morin E."/>
            <person name="Murat C."/>
            <person name="Sun H."/>
            <person name="Tunlid A."/>
            <person name="Henrissat B."/>
            <person name="Grigoriev I.V."/>
            <person name="Hibbett D.S."/>
            <person name="Martin F."/>
            <person name="Nordberg H.P."/>
            <person name="Cantor M.N."/>
            <person name="Hua S.X."/>
        </authorList>
    </citation>
    <scope>NUCLEOTIDE SEQUENCE [LARGE SCALE GENOMIC DNA]</scope>
    <source>
        <strain evidence="6 7">Foug A</strain>
    </source>
</reference>
<dbReference type="HOGENOM" id="CLU_006909_5_1_1"/>